<reference evidence="2" key="2">
    <citation type="submission" date="2021-10" db="EMBL/GenBank/DDBJ databases">
        <title>Phylogenomics reveals ancestral predisposition of the termite-cultivated fungus Termitomyces towards a domesticated lifestyle.</title>
        <authorList>
            <person name="Auxier B."/>
            <person name="Grum-Grzhimaylo A."/>
            <person name="Cardenas M.E."/>
            <person name="Lodge J.D."/>
            <person name="Laessoe T."/>
            <person name="Pedersen O."/>
            <person name="Smith M.E."/>
            <person name="Kuyper T.W."/>
            <person name="Franco-Molano E.A."/>
            <person name="Baroni T.J."/>
            <person name="Aanen D.K."/>
        </authorList>
    </citation>
    <scope>NUCLEOTIDE SEQUENCE</scope>
    <source>
        <strain evidence="2">AP01</strain>
        <tissue evidence="2">Mycelium</tissue>
    </source>
</reference>
<dbReference type="OrthoDB" id="3252634at2759"/>
<evidence type="ECO:0000313" key="3">
    <source>
        <dbReference type="Proteomes" id="UP000775547"/>
    </source>
</evidence>
<proteinExistence type="predicted"/>
<sequence>MTPEPSDQYSRHTPPTFRTASPSPGSMPGQPLTPLHTSYQPLPPTHTAIMVTKTMPRRNSYNALVFNGKAVRELGWYFSDLELLFTDCGITDEAEKKAYGCCYLNINDHTLWKSIDSYTTNSYDDWKAKIFELHPGSEENAQFNQTDLDLLLTTTRTTGICSLSKLGEFHRTYLNISNFLVSKGIIADLEQYKAFCSIFSPAMWTQIQSRLNIVKPNHAVGTPYTIMEILSAATFYFKQASAISTDAIATTPGPQVKSKEAIISGIQHLEQAINMFTGQIQHLKTGTGGGPPNQQLLPGPPLQNYPPPAQARGPCNFCSRDNHYISTCPEAECYIQDVPPHPRSPPIHLFSNIPNNRYVLPSTHNLATTDWHTDPAYCMEAPITNAAKSTKLFDHCLKSTLTVLVGKLCSVAPAIQKLRKAITPKWVMTAALGSIVKVLDNHYTSCIEELDALLMAEDAHSNSTPLPGALITTNVIDTYYQNLWLGKSLECVMVAKESHSLWSILMCIDAWEQVKCIVDSGCQIIAMLEEVCHNLHICYDPTVILHMQSANRMVDPSLGLAWNIPCTIGNITLYLQIHIIWNLAYNILLGRPFDVLTCSSVKTHLANETIITITNPTCVVTSIPFPGLYPVSTHAYAPLTTALGSTTPSVNPDPYPIPARSQTTSRHLSPYAPAIPSSLHESSVLHSWSPDLPLTLIATATSTSPPSSPTPPKSALGVPAICKVKGVQSKKKYKPVTQKVRSVVASCPDHFWIECKILGNLLADMPILNPNPPPFRPTS</sequence>
<dbReference type="Gene3D" id="2.40.70.10">
    <property type="entry name" value="Acid Proteases"/>
    <property type="match status" value="1"/>
</dbReference>
<accession>A0A9P7K7U9</accession>
<dbReference type="EMBL" id="JABCKV010000828">
    <property type="protein sequence ID" value="KAG5640348.1"/>
    <property type="molecule type" value="Genomic_DNA"/>
</dbReference>
<dbReference type="CDD" id="cd00303">
    <property type="entry name" value="retropepsin_like"/>
    <property type="match status" value="1"/>
</dbReference>
<name>A0A9P7K7U9_9AGAR</name>
<protein>
    <recommendedName>
        <fullName evidence="4">CCHC-type domain-containing protein</fullName>
    </recommendedName>
</protein>
<feature type="region of interest" description="Disordered" evidence="1">
    <location>
        <begin position="1"/>
        <end position="41"/>
    </location>
</feature>
<organism evidence="2 3">
    <name type="scientific">Asterophora parasitica</name>
    <dbReference type="NCBI Taxonomy" id="117018"/>
    <lineage>
        <taxon>Eukaryota</taxon>
        <taxon>Fungi</taxon>
        <taxon>Dikarya</taxon>
        <taxon>Basidiomycota</taxon>
        <taxon>Agaricomycotina</taxon>
        <taxon>Agaricomycetes</taxon>
        <taxon>Agaricomycetidae</taxon>
        <taxon>Agaricales</taxon>
        <taxon>Tricholomatineae</taxon>
        <taxon>Lyophyllaceae</taxon>
        <taxon>Asterophora</taxon>
    </lineage>
</organism>
<gene>
    <name evidence="2" type="ORF">DXG03_009137</name>
</gene>
<comment type="caution">
    <text evidence="2">The sequence shown here is derived from an EMBL/GenBank/DDBJ whole genome shotgun (WGS) entry which is preliminary data.</text>
</comment>
<keyword evidence="3" id="KW-1185">Reference proteome</keyword>
<dbReference type="InterPro" id="IPR021109">
    <property type="entry name" value="Peptidase_aspartic_dom_sf"/>
</dbReference>
<reference evidence="2" key="1">
    <citation type="submission" date="2020-07" db="EMBL/GenBank/DDBJ databases">
        <authorList>
            <person name="Nieuwenhuis M."/>
            <person name="Van De Peppel L.J.J."/>
        </authorList>
    </citation>
    <scope>NUCLEOTIDE SEQUENCE</scope>
    <source>
        <strain evidence="2">AP01</strain>
        <tissue evidence="2">Mycelium</tissue>
    </source>
</reference>
<feature type="compositionally biased region" description="Polar residues" evidence="1">
    <location>
        <begin position="1"/>
        <end position="24"/>
    </location>
</feature>
<dbReference type="AlphaFoldDB" id="A0A9P7K7U9"/>
<evidence type="ECO:0000256" key="1">
    <source>
        <dbReference type="SAM" id="MobiDB-lite"/>
    </source>
</evidence>
<evidence type="ECO:0008006" key="4">
    <source>
        <dbReference type="Google" id="ProtNLM"/>
    </source>
</evidence>
<evidence type="ECO:0000313" key="2">
    <source>
        <dbReference type="EMBL" id="KAG5640348.1"/>
    </source>
</evidence>
<dbReference type="Proteomes" id="UP000775547">
    <property type="component" value="Unassembled WGS sequence"/>
</dbReference>